<comment type="similarity">
    <text evidence="2">Belongs to the glycosyltransferase 8 family.</text>
</comment>
<dbReference type="InterPro" id="IPR029044">
    <property type="entry name" value="Nucleotide-diphossugar_trans"/>
</dbReference>
<dbReference type="Proteomes" id="UP001152795">
    <property type="component" value="Unassembled WGS sequence"/>
</dbReference>
<dbReference type="PANTHER" id="PTHR46012">
    <property type="entry name" value="IP22168P"/>
    <property type="match status" value="1"/>
</dbReference>
<keyword evidence="7" id="KW-1133">Transmembrane helix</keyword>
<keyword evidence="4" id="KW-0808">Transferase</keyword>
<comment type="catalytic activity">
    <reaction evidence="12">
        <text>3-O-(beta-D-glucosyl)-L-seryl-[EGF-like domain protein] + UDP-alpha-D-xylose = 3-O-[alpha-D-xylosyl-(1-&gt;3)-beta-D-glucosyl]-L-seryl-[EGF-like domain protein] + UDP + H(+)</text>
        <dbReference type="Rhea" id="RHEA:56064"/>
        <dbReference type="Rhea" id="RHEA-COMP:14610"/>
        <dbReference type="Rhea" id="RHEA-COMP:14611"/>
        <dbReference type="ChEBI" id="CHEBI:15378"/>
        <dbReference type="ChEBI" id="CHEBI:57632"/>
        <dbReference type="ChEBI" id="CHEBI:58223"/>
        <dbReference type="ChEBI" id="CHEBI:140575"/>
        <dbReference type="ChEBI" id="CHEBI:140576"/>
        <dbReference type="EC" id="2.4.2.42"/>
    </reaction>
</comment>
<comment type="caution">
    <text evidence="13">The sequence shown here is derived from an EMBL/GenBank/DDBJ whole genome shotgun (WGS) entry which is preliminary data.</text>
</comment>
<evidence type="ECO:0000256" key="4">
    <source>
        <dbReference type="ARBA" id="ARBA00022679"/>
    </source>
</evidence>
<dbReference type="GO" id="GO:0016020">
    <property type="term" value="C:membrane"/>
    <property type="evidence" value="ECO:0007669"/>
    <property type="project" value="UniProtKB-SubCell"/>
</dbReference>
<evidence type="ECO:0000256" key="11">
    <source>
        <dbReference type="ARBA" id="ARBA00038854"/>
    </source>
</evidence>
<protein>
    <recommendedName>
        <fullName evidence="11">UDP-D-xylose:beta-D-glucoside alpha-1,3-D-xylosyltransferase</fullName>
        <ecNumber evidence="11">2.4.2.42</ecNumber>
    </recommendedName>
</protein>
<dbReference type="GO" id="GO:0140563">
    <property type="term" value="F:UDP-D-xylose:beta-D-glucoside alpha-1,3-D-xylosyltransferase activity"/>
    <property type="evidence" value="ECO:0007669"/>
    <property type="project" value="UniProtKB-EC"/>
</dbReference>
<comment type="subcellular location">
    <subcellularLocation>
        <location evidence="1">Membrane</location>
        <topology evidence="1">Single-pass type II membrane protein</topology>
    </subcellularLocation>
</comment>
<dbReference type="EC" id="2.4.2.42" evidence="11"/>
<dbReference type="InterPro" id="IPR002495">
    <property type="entry name" value="Glyco_trans_8"/>
</dbReference>
<evidence type="ECO:0000256" key="3">
    <source>
        <dbReference type="ARBA" id="ARBA00022676"/>
    </source>
</evidence>
<dbReference type="InterPro" id="IPR051993">
    <property type="entry name" value="Glycosyltransferase_8"/>
</dbReference>
<dbReference type="SUPFAM" id="SSF53448">
    <property type="entry name" value="Nucleotide-diphospho-sugar transferases"/>
    <property type="match status" value="1"/>
</dbReference>
<evidence type="ECO:0000256" key="12">
    <source>
        <dbReference type="ARBA" id="ARBA00049181"/>
    </source>
</evidence>
<dbReference type="AlphaFoldDB" id="A0A7D9HDE9"/>
<comment type="function">
    <text evidence="10">Glycosyltransferase which elongates the O-linked glucose attached to EGF-like repeats in the extracellular domain of Notch proteins by catalyzing the addition of xylose.</text>
</comment>
<dbReference type="EMBL" id="CACRXK020000249">
    <property type="protein sequence ID" value="CAB3980011.1"/>
    <property type="molecule type" value="Genomic_DNA"/>
</dbReference>
<dbReference type="Pfam" id="PF01501">
    <property type="entry name" value="Glyco_transf_8"/>
    <property type="match status" value="1"/>
</dbReference>
<keyword evidence="14" id="KW-1185">Reference proteome</keyword>
<evidence type="ECO:0000256" key="10">
    <source>
        <dbReference type="ARBA" id="ARBA00037301"/>
    </source>
</evidence>
<evidence type="ECO:0000256" key="1">
    <source>
        <dbReference type="ARBA" id="ARBA00004606"/>
    </source>
</evidence>
<accession>A0A7D9HDE9</accession>
<evidence type="ECO:0000313" key="13">
    <source>
        <dbReference type="EMBL" id="CAB3980011.1"/>
    </source>
</evidence>
<organism evidence="13 14">
    <name type="scientific">Paramuricea clavata</name>
    <name type="common">Red gorgonian</name>
    <name type="synonym">Violescent sea-whip</name>
    <dbReference type="NCBI Taxonomy" id="317549"/>
    <lineage>
        <taxon>Eukaryota</taxon>
        <taxon>Metazoa</taxon>
        <taxon>Cnidaria</taxon>
        <taxon>Anthozoa</taxon>
        <taxon>Octocorallia</taxon>
        <taxon>Malacalcyonacea</taxon>
        <taxon>Plexauridae</taxon>
        <taxon>Paramuricea</taxon>
    </lineage>
</organism>
<reference evidence="13" key="1">
    <citation type="submission" date="2020-04" db="EMBL/GenBank/DDBJ databases">
        <authorList>
            <person name="Alioto T."/>
            <person name="Alioto T."/>
            <person name="Gomez Garrido J."/>
        </authorList>
    </citation>
    <scope>NUCLEOTIDE SEQUENCE</scope>
    <source>
        <strain evidence="13">A484AB</strain>
    </source>
</reference>
<keyword evidence="8" id="KW-0472">Membrane</keyword>
<keyword evidence="9" id="KW-0325">Glycoprotein</keyword>
<name>A0A7D9HDE9_PARCT</name>
<dbReference type="OrthoDB" id="6238971at2759"/>
<evidence type="ECO:0000313" key="14">
    <source>
        <dbReference type="Proteomes" id="UP001152795"/>
    </source>
</evidence>
<proteinExistence type="inferred from homology"/>
<evidence type="ECO:0000256" key="9">
    <source>
        <dbReference type="ARBA" id="ARBA00023180"/>
    </source>
</evidence>
<evidence type="ECO:0000256" key="8">
    <source>
        <dbReference type="ARBA" id="ARBA00023136"/>
    </source>
</evidence>
<evidence type="ECO:0000256" key="7">
    <source>
        <dbReference type="ARBA" id="ARBA00022989"/>
    </source>
</evidence>
<evidence type="ECO:0000256" key="6">
    <source>
        <dbReference type="ARBA" id="ARBA00022968"/>
    </source>
</evidence>
<dbReference type="Gene3D" id="3.90.550.10">
    <property type="entry name" value="Spore Coat Polysaccharide Biosynthesis Protein SpsA, Chain A"/>
    <property type="match status" value="1"/>
</dbReference>
<keyword evidence="5" id="KW-0812">Transmembrane</keyword>
<keyword evidence="6" id="KW-0735">Signal-anchor</keyword>
<dbReference type="PANTHER" id="PTHR46012:SF2">
    <property type="entry name" value="IP22168P"/>
    <property type="match status" value="1"/>
</dbReference>
<dbReference type="GO" id="GO:0016266">
    <property type="term" value="P:protein O-linked glycosylation via N-acetyl-galactosamine"/>
    <property type="evidence" value="ECO:0007669"/>
    <property type="project" value="TreeGrafter"/>
</dbReference>
<gene>
    <name evidence="13" type="ORF">PACLA_8A032942</name>
</gene>
<evidence type="ECO:0000256" key="2">
    <source>
        <dbReference type="ARBA" id="ARBA00006351"/>
    </source>
</evidence>
<evidence type="ECO:0000256" key="5">
    <source>
        <dbReference type="ARBA" id="ARBA00022692"/>
    </source>
</evidence>
<keyword evidence="3" id="KW-0328">Glycosyltransferase</keyword>
<sequence length="388" mass="45681">MYVWRFNKRILALFCVFLLVFMFITFSLTQNDRHTKFTTYSSKQNALERTQISIGNPHGSRTLKETAKSTSSSTTCNPKEPTMDVAAVVCGNRLEEAMNMVKSILIFTNHQVHFHIVAERELQDGIKKTFENFPSSVKQHFQFTIYNLSYPPGEDTKTWKKLFKTCASQRLFLMDFIKRDKLLYLDTDTLVLSPLQKLWDHFSKFNKTQLAAMTTEGEVASLNWYHRFARHPFYGELGLNSGVMLMDLKKLRELEFTQRIIEIYREYKFNIVWGDQDLLNIYFNKHPDRVYVYPCEWNYRPDHCIYQNNCNSAIHNGVYVLHGNRGVFHNEKQQTFKAVYNIIKDYKFGQSIETEIVSKVLKFEKPVSDRYCQLMVKSFVKNMLQPNG</sequence>